<dbReference type="Proteomes" id="UP001286313">
    <property type="component" value="Unassembled WGS sequence"/>
</dbReference>
<proteinExistence type="predicted"/>
<comment type="caution">
    <text evidence="1">The sequence shown here is derived from an EMBL/GenBank/DDBJ whole genome shotgun (WGS) entry which is preliminary data.</text>
</comment>
<keyword evidence="2" id="KW-1185">Reference proteome</keyword>
<protein>
    <submittedName>
        <fullName evidence="1">Uncharacterized protein</fullName>
    </submittedName>
</protein>
<reference evidence="1" key="1">
    <citation type="submission" date="2023-10" db="EMBL/GenBank/DDBJ databases">
        <title>Genome assemblies of two species of porcelain crab, Petrolisthes cinctipes and Petrolisthes manimaculis (Anomura: Porcellanidae).</title>
        <authorList>
            <person name="Angst P."/>
        </authorList>
    </citation>
    <scope>NUCLEOTIDE SEQUENCE</scope>
    <source>
        <strain evidence="1">PB745_01</strain>
        <tissue evidence="1">Gill</tissue>
    </source>
</reference>
<accession>A0AAE1KTC7</accession>
<name>A0AAE1KTC7_PETCI</name>
<sequence length="94" mass="10576">MRQVMVVVCKGTTTTSTINHFSPPTTQNLRAAHQSRSTNCQVRPYHQLPSESMTEPTWTLEDRQPQPFGLETSCASSLGWSHTLWSYLVAVGWP</sequence>
<evidence type="ECO:0000313" key="1">
    <source>
        <dbReference type="EMBL" id="KAK3885066.1"/>
    </source>
</evidence>
<dbReference type="AlphaFoldDB" id="A0AAE1KTC7"/>
<gene>
    <name evidence="1" type="ORF">Pcinc_010720</name>
</gene>
<dbReference type="EMBL" id="JAWQEG010000831">
    <property type="protein sequence ID" value="KAK3885066.1"/>
    <property type="molecule type" value="Genomic_DNA"/>
</dbReference>
<organism evidence="1 2">
    <name type="scientific">Petrolisthes cinctipes</name>
    <name type="common">Flat porcelain crab</name>
    <dbReference type="NCBI Taxonomy" id="88211"/>
    <lineage>
        <taxon>Eukaryota</taxon>
        <taxon>Metazoa</taxon>
        <taxon>Ecdysozoa</taxon>
        <taxon>Arthropoda</taxon>
        <taxon>Crustacea</taxon>
        <taxon>Multicrustacea</taxon>
        <taxon>Malacostraca</taxon>
        <taxon>Eumalacostraca</taxon>
        <taxon>Eucarida</taxon>
        <taxon>Decapoda</taxon>
        <taxon>Pleocyemata</taxon>
        <taxon>Anomura</taxon>
        <taxon>Galatheoidea</taxon>
        <taxon>Porcellanidae</taxon>
        <taxon>Petrolisthes</taxon>
    </lineage>
</organism>
<evidence type="ECO:0000313" key="2">
    <source>
        <dbReference type="Proteomes" id="UP001286313"/>
    </source>
</evidence>